<proteinExistence type="predicted"/>
<evidence type="ECO:0000313" key="1">
    <source>
        <dbReference type="EMBL" id="AKU17184.1"/>
    </source>
</evidence>
<keyword evidence="2" id="KW-1185">Reference proteome</keyword>
<dbReference type="Proteomes" id="UP000066480">
    <property type="component" value="Chromosome"/>
</dbReference>
<dbReference type="EMBL" id="CP011112">
    <property type="protein sequence ID" value="AKU17184.1"/>
    <property type="molecule type" value="Genomic_DNA"/>
</dbReference>
<name>A0A0K1JKD4_9MICO</name>
<evidence type="ECO:0000313" key="2">
    <source>
        <dbReference type="Proteomes" id="UP000066480"/>
    </source>
</evidence>
<reference evidence="1 2" key="1">
    <citation type="submission" date="2015-03" db="EMBL/GenBank/DDBJ databases">
        <title>Luteipulveratus halotolerans sp. nov., a novel actinobacterium (Dermacoccaceae) from Sarawak, Malaysia.</title>
        <authorList>
            <person name="Juboi H."/>
            <person name="Basik A."/>
            <person name="Shamsul S.S."/>
            <person name="Arnold P."/>
            <person name="Schmitt E.K."/>
            <person name="Sanglier J.-J."/>
            <person name="Yeo T."/>
        </authorList>
    </citation>
    <scope>NUCLEOTIDE SEQUENCE [LARGE SCALE GENOMIC DNA]</scope>
    <source>
        <strain evidence="1 2">MN07-A0370</strain>
    </source>
</reference>
<dbReference type="KEGG" id="lmoi:VV02_17180"/>
<accession>A0A0K1JKD4</accession>
<sequence>MSSATPCPRLTGQCCTCSLDPVITPLAHLGQVERWQKLIEHRGPDFIEHYPGFGPDPNGKAQVLRPARLRSALPT</sequence>
<protein>
    <submittedName>
        <fullName evidence="1">Uncharacterized protein</fullName>
    </submittedName>
</protein>
<organism evidence="1 2">
    <name type="scientific">Luteipulveratus mongoliensis</name>
    <dbReference type="NCBI Taxonomy" id="571913"/>
    <lineage>
        <taxon>Bacteria</taxon>
        <taxon>Bacillati</taxon>
        <taxon>Actinomycetota</taxon>
        <taxon>Actinomycetes</taxon>
        <taxon>Micrococcales</taxon>
        <taxon>Dermacoccaceae</taxon>
        <taxon>Luteipulveratus</taxon>
    </lineage>
</organism>
<dbReference type="STRING" id="571913.VV02_17180"/>
<gene>
    <name evidence="1" type="ORF">VV02_17180</name>
</gene>
<dbReference type="AlphaFoldDB" id="A0A0K1JKD4"/>